<dbReference type="Gene3D" id="3.90.180.10">
    <property type="entry name" value="Medium-chain alcohol dehydrogenases, catalytic domain"/>
    <property type="match status" value="1"/>
</dbReference>
<keyword evidence="3" id="KW-1185">Reference proteome</keyword>
<evidence type="ECO:0000313" key="3">
    <source>
        <dbReference type="Proteomes" id="UP000253741"/>
    </source>
</evidence>
<dbReference type="InterPro" id="IPR050700">
    <property type="entry name" value="YIM1/Zinc_Alcohol_DH_Fams"/>
</dbReference>
<name>A0A370BAN2_9ACTN</name>
<dbReference type="EMBL" id="QQNA01000155">
    <property type="protein sequence ID" value="RDG36495.1"/>
    <property type="molecule type" value="Genomic_DNA"/>
</dbReference>
<dbReference type="SMART" id="SM00829">
    <property type="entry name" value="PKS_ER"/>
    <property type="match status" value="1"/>
</dbReference>
<comment type="caution">
    <text evidence="2">The sequence shown here is derived from an EMBL/GenBank/DDBJ whole genome shotgun (WGS) entry which is preliminary data.</text>
</comment>
<dbReference type="Proteomes" id="UP000253741">
    <property type="component" value="Unassembled WGS sequence"/>
</dbReference>
<dbReference type="Gene3D" id="3.40.50.720">
    <property type="entry name" value="NAD(P)-binding Rossmann-like Domain"/>
    <property type="match status" value="1"/>
</dbReference>
<dbReference type="InterPro" id="IPR036291">
    <property type="entry name" value="NAD(P)-bd_dom_sf"/>
</dbReference>
<evidence type="ECO:0000259" key="1">
    <source>
        <dbReference type="SMART" id="SM00829"/>
    </source>
</evidence>
<dbReference type="OrthoDB" id="3727682at2"/>
<dbReference type="SUPFAM" id="SSF51735">
    <property type="entry name" value="NAD(P)-binding Rossmann-fold domains"/>
    <property type="match status" value="1"/>
</dbReference>
<evidence type="ECO:0000313" key="2">
    <source>
        <dbReference type="EMBL" id="RDG36495.1"/>
    </source>
</evidence>
<dbReference type="CDD" id="cd05289">
    <property type="entry name" value="MDR_like_2"/>
    <property type="match status" value="1"/>
</dbReference>
<sequence length="310" mass="31700">MSEAFGFREFGGPQVQMFFDRPDPVPGPAEVLVRVTVASVNPLDFKLRAGAMPQFYGDRPFPHVLGAEAAGVVLAVGAEVEGLDVGDAVFGCSLAGAGTYARTTVLDAANTARKPDGLRDDWAATIPVAVTSALNAVDQLDLPVGATVLVNGVGGGVGLVTAQVARDRGLHVIGTGGAAKRALAEAVGVTFVDYTDGDVADQVRGLAPDGVDGVVDLVGGASLRAVAPLSREAGKVVSVTDPTVSELGGEMVRRRVDRSDLERAAALMVQGRLDPQVGKTYPLSQAADALALVEHGHALGKVVIDMTGTA</sequence>
<dbReference type="PANTHER" id="PTHR11695:SF294">
    <property type="entry name" value="RETICULON-4-INTERACTING PROTEIN 1, MITOCHONDRIAL"/>
    <property type="match status" value="1"/>
</dbReference>
<dbReference type="AlphaFoldDB" id="A0A370BAN2"/>
<dbReference type="Pfam" id="PF13602">
    <property type="entry name" value="ADH_zinc_N_2"/>
    <property type="match status" value="1"/>
</dbReference>
<feature type="domain" description="Enoyl reductase (ER)" evidence="1">
    <location>
        <begin position="11"/>
        <end position="304"/>
    </location>
</feature>
<proteinExistence type="predicted"/>
<protein>
    <submittedName>
        <fullName evidence="2">NADP-dependent oxidoreductase</fullName>
    </submittedName>
</protein>
<dbReference type="SUPFAM" id="SSF50129">
    <property type="entry name" value="GroES-like"/>
    <property type="match status" value="1"/>
</dbReference>
<dbReference type="PANTHER" id="PTHR11695">
    <property type="entry name" value="ALCOHOL DEHYDROGENASE RELATED"/>
    <property type="match status" value="1"/>
</dbReference>
<dbReference type="InterPro" id="IPR013154">
    <property type="entry name" value="ADH-like_N"/>
</dbReference>
<dbReference type="InterPro" id="IPR020843">
    <property type="entry name" value="ER"/>
</dbReference>
<dbReference type="GO" id="GO:0016491">
    <property type="term" value="F:oxidoreductase activity"/>
    <property type="evidence" value="ECO:0007669"/>
    <property type="project" value="InterPro"/>
</dbReference>
<dbReference type="RefSeq" id="WP_114625161.1">
    <property type="nucleotide sequence ID" value="NZ_QQNA01000155.1"/>
</dbReference>
<gene>
    <name evidence="2" type="ORF">DVH02_19780</name>
</gene>
<dbReference type="InterPro" id="IPR011032">
    <property type="entry name" value="GroES-like_sf"/>
</dbReference>
<accession>A0A370BAN2</accession>
<dbReference type="Pfam" id="PF08240">
    <property type="entry name" value="ADH_N"/>
    <property type="match status" value="1"/>
</dbReference>
<organism evidence="2 3">
    <name type="scientific">Streptomyces corynorhini</name>
    <dbReference type="NCBI Taxonomy" id="2282652"/>
    <lineage>
        <taxon>Bacteria</taxon>
        <taxon>Bacillati</taxon>
        <taxon>Actinomycetota</taxon>
        <taxon>Actinomycetes</taxon>
        <taxon>Kitasatosporales</taxon>
        <taxon>Streptomycetaceae</taxon>
        <taxon>Streptomyces</taxon>
    </lineage>
</organism>
<reference evidence="2 3" key="1">
    <citation type="submission" date="2018-07" db="EMBL/GenBank/DDBJ databases">
        <title>Streptomyces species from bats.</title>
        <authorList>
            <person name="Dunlap C."/>
        </authorList>
    </citation>
    <scope>NUCLEOTIDE SEQUENCE [LARGE SCALE GENOMIC DNA]</scope>
    <source>
        <strain evidence="2 3">AC230</strain>
    </source>
</reference>